<evidence type="ECO:0000256" key="18">
    <source>
        <dbReference type="SAM" id="MobiDB-lite"/>
    </source>
</evidence>
<evidence type="ECO:0000256" key="9">
    <source>
        <dbReference type="ARBA" id="ARBA00022777"/>
    </source>
</evidence>
<keyword evidence="24" id="KW-1185">Reference proteome</keyword>
<feature type="transmembrane region" description="Helical" evidence="19">
    <location>
        <begin position="260"/>
        <end position="284"/>
    </location>
</feature>
<dbReference type="InterPro" id="IPR038408">
    <property type="entry name" value="GNK2_sf"/>
</dbReference>
<evidence type="ECO:0000256" key="13">
    <source>
        <dbReference type="ARBA" id="ARBA00023170"/>
    </source>
</evidence>
<evidence type="ECO:0000313" key="24">
    <source>
        <dbReference type="Proteomes" id="UP000004994"/>
    </source>
</evidence>
<feature type="signal peptide" evidence="20">
    <location>
        <begin position="1"/>
        <end position="28"/>
    </location>
</feature>
<feature type="domain" description="Gnk2-homologous" evidence="22">
    <location>
        <begin position="1866"/>
        <end position="1967"/>
    </location>
</feature>
<evidence type="ECO:0000256" key="12">
    <source>
        <dbReference type="ARBA" id="ARBA00023136"/>
    </source>
</evidence>
<dbReference type="PROSITE" id="PS00108">
    <property type="entry name" value="PROTEIN_KINASE_ST"/>
    <property type="match status" value="4"/>
</dbReference>
<evidence type="ECO:0000256" key="15">
    <source>
        <dbReference type="ARBA" id="ARBA00047558"/>
    </source>
</evidence>
<feature type="binding site" evidence="17">
    <location>
        <position position="2148"/>
    </location>
    <ligand>
        <name>ATP</name>
        <dbReference type="ChEBI" id="CHEBI:30616"/>
    </ligand>
</feature>
<feature type="domain" description="Gnk2-homologous" evidence="22">
    <location>
        <begin position="749"/>
        <end position="854"/>
    </location>
</feature>
<feature type="domain" description="Gnk2-homologous" evidence="22">
    <location>
        <begin position="138"/>
        <end position="243"/>
    </location>
</feature>
<dbReference type="FunFam" id="1.10.510.10:FF:000336">
    <property type="entry name" value="Cysteine-rich receptor-like protein kinase 2"/>
    <property type="match status" value="4"/>
</dbReference>
<dbReference type="PROSITE" id="PS00107">
    <property type="entry name" value="PROTEIN_KINASE_ATP"/>
    <property type="match status" value="4"/>
</dbReference>
<keyword evidence="12 19" id="KW-0472">Membrane</keyword>
<evidence type="ECO:0000256" key="3">
    <source>
        <dbReference type="ARBA" id="ARBA00022553"/>
    </source>
</evidence>
<dbReference type="Gramene" id="Solyc01g007960.3.1">
    <property type="protein sequence ID" value="Solyc01g007960.3.1"/>
    <property type="gene ID" value="Solyc01g007960.3"/>
</dbReference>
<feature type="region of interest" description="Disordered" evidence="18">
    <location>
        <begin position="2422"/>
        <end position="2446"/>
    </location>
</feature>
<evidence type="ECO:0000256" key="8">
    <source>
        <dbReference type="ARBA" id="ARBA00022741"/>
    </source>
</evidence>
<feature type="domain" description="Gnk2-homologous" evidence="22">
    <location>
        <begin position="1361"/>
        <end position="1466"/>
    </location>
</feature>
<feature type="domain" description="Protein kinase" evidence="21">
    <location>
        <begin position="1541"/>
        <end position="1817"/>
    </location>
</feature>
<comment type="subcellular location">
    <subcellularLocation>
        <location evidence="1">Membrane</location>
        <topology evidence="1">Single-pass membrane protein</topology>
    </subcellularLocation>
</comment>
<evidence type="ECO:0000256" key="11">
    <source>
        <dbReference type="ARBA" id="ARBA00022989"/>
    </source>
</evidence>
<feature type="binding site" evidence="17">
    <location>
        <position position="1569"/>
    </location>
    <ligand>
        <name>ATP</name>
        <dbReference type="ChEBI" id="CHEBI:30616"/>
    </ligand>
</feature>
<evidence type="ECO:0000256" key="10">
    <source>
        <dbReference type="ARBA" id="ARBA00022840"/>
    </source>
</evidence>
<evidence type="ECO:0000256" key="7">
    <source>
        <dbReference type="ARBA" id="ARBA00022737"/>
    </source>
</evidence>
<feature type="chain" id="PRO_5018710785" description="Cysteine-rich receptor-like protein kinase 2" evidence="20">
    <location>
        <begin position="29"/>
        <end position="2446"/>
    </location>
</feature>
<evidence type="ECO:0000256" key="14">
    <source>
        <dbReference type="ARBA" id="ARBA00023180"/>
    </source>
</evidence>
<keyword evidence="7" id="KW-0677">Repeat</keyword>
<feature type="domain" description="Protein kinase" evidence="21">
    <location>
        <begin position="2120"/>
        <end position="2411"/>
    </location>
</feature>
<dbReference type="FunFam" id="3.30.200.20:FF:001208">
    <property type="entry name" value="Putative DUF26-domain receptor-like protein kinase family protein"/>
    <property type="match status" value="4"/>
</dbReference>
<dbReference type="GO" id="GO:0004674">
    <property type="term" value="F:protein serine/threonine kinase activity"/>
    <property type="evidence" value="ECO:0007669"/>
    <property type="project" value="UniProtKB-KW"/>
</dbReference>
<dbReference type="OMA" id="NCETNTC"/>
<dbReference type="InterPro" id="IPR052059">
    <property type="entry name" value="CR_Ser/Thr_kinase"/>
</dbReference>
<evidence type="ECO:0000256" key="4">
    <source>
        <dbReference type="ARBA" id="ARBA00022679"/>
    </source>
</evidence>
<evidence type="ECO:0000256" key="1">
    <source>
        <dbReference type="ARBA" id="ARBA00004167"/>
    </source>
</evidence>
<evidence type="ECO:0000256" key="5">
    <source>
        <dbReference type="ARBA" id="ARBA00022692"/>
    </source>
</evidence>
<dbReference type="Pfam" id="PF01657">
    <property type="entry name" value="Stress-antifung"/>
    <property type="match status" value="8"/>
</dbReference>
<dbReference type="PROSITE" id="PS50011">
    <property type="entry name" value="PROTEIN_KINASE_DOM"/>
    <property type="match status" value="4"/>
</dbReference>
<dbReference type="InterPro" id="IPR002902">
    <property type="entry name" value="GNK2"/>
</dbReference>
<dbReference type="InterPro" id="IPR017441">
    <property type="entry name" value="Protein_kinase_ATP_BS"/>
</dbReference>
<keyword evidence="3" id="KW-0597">Phosphoprotein</keyword>
<evidence type="ECO:0000256" key="19">
    <source>
        <dbReference type="SAM" id="Phobius"/>
    </source>
</evidence>
<evidence type="ECO:0000256" key="20">
    <source>
        <dbReference type="SAM" id="SignalP"/>
    </source>
</evidence>
<dbReference type="CDD" id="cd14066">
    <property type="entry name" value="STKc_IRAK"/>
    <property type="match status" value="4"/>
</dbReference>
<keyword evidence="10 17" id="KW-0067">ATP-binding</keyword>
<feature type="domain" description="Protein kinase" evidence="21">
    <location>
        <begin position="926"/>
        <end position="1202"/>
    </location>
</feature>
<keyword evidence="11 19" id="KW-1133">Transmembrane helix</keyword>
<dbReference type="Pfam" id="PF07714">
    <property type="entry name" value="PK_Tyr_Ser-Thr"/>
    <property type="match status" value="2"/>
</dbReference>
<dbReference type="GO" id="GO:0005886">
    <property type="term" value="C:plasma membrane"/>
    <property type="evidence" value="ECO:0000318"/>
    <property type="project" value="GO_Central"/>
</dbReference>
<comment type="catalytic activity">
    <reaction evidence="16">
        <text>L-threonyl-[protein] + ATP = O-phospho-L-threonyl-[protein] + ADP + H(+)</text>
        <dbReference type="Rhea" id="RHEA:46608"/>
        <dbReference type="Rhea" id="RHEA-COMP:11060"/>
        <dbReference type="Rhea" id="RHEA-COMP:11605"/>
        <dbReference type="ChEBI" id="CHEBI:15378"/>
        <dbReference type="ChEBI" id="CHEBI:30013"/>
        <dbReference type="ChEBI" id="CHEBI:30616"/>
        <dbReference type="ChEBI" id="CHEBI:61977"/>
        <dbReference type="ChEBI" id="CHEBI:456216"/>
    </reaction>
</comment>
<feature type="binding site" evidence="17">
    <location>
        <position position="954"/>
    </location>
    <ligand>
        <name>ATP</name>
        <dbReference type="ChEBI" id="CHEBI:30616"/>
    </ligand>
</feature>
<protein>
    <recommendedName>
        <fullName evidence="25">Cysteine-rich receptor-like protein kinase 2</fullName>
    </recommendedName>
</protein>
<dbReference type="PROSITE" id="PS51473">
    <property type="entry name" value="GNK2"/>
    <property type="match status" value="8"/>
</dbReference>
<feature type="compositionally biased region" description="Polar residues" evidence="18">
    <location>
        <begin position="2426"/>
        <end position="2446"/>
    </location>
</feature>
<feature type="domain" description="Gnk2-homologous" evidence="22">
    <location>
        <begin position="1972"/>
        <end position="2077"/>
    </location>
</feature>
<dbReference type="EnsemblPlants" id="Solyc01g007960.3.1">
    <property type="protein sequence ID" value="Solyc01g007960.3.1"/>
    <property type="gene ID" value="Solyc01g007960.3"/>
</dbReference>
<keyword evidence="2" id="KW-0723">Serine/threonine-protein kinase</keyword>
<dbReference type="Gene3D" id="3.30.200.20">
    <property type="entry name" value="Phosphorylase Kinase, domain 1"/>
    <property type="match status" value="4"/>
</dbReference>
<feature type="transmembrane region" description="Helical" evidence="19">
    <location>
        <begin position="870"/>
        <end position="896"/>
    </location>
</feature>
<evidence type="ECO:0000259" key="21">
    <source>
        <dbReference type="PROSITE" id="PS50011"/>
    </source>
</evidence>
<dbReference type="Gene3D" id="3.30.430.20">
    <property type="entry name" value="Gnk2 domain, C-X8-C-X2-C motif"/>
    <property type="match status" value="8"/>
</dbReference>
<organism evidence="23">
    <name type="scientific">Solanum lycopersicum</name>
    <name type="common">Tomato</name>
    <name type="synonym">Lycopersicon esculentum</name>
    <dbReference type="NCBI Taxonomy" id="4081"/>
    <lineage>
        <taxon>Eukaryota</taxon>
        <taxon>Viridiplantae</taxon>
        <taxon>Streptophyta</taxon>
        <taxon>Embryophyta</taxon>
        <taxon>Tracheophyta</taxon>
        <taxon>Spermatophyta</taxon>
        <taxon>Magnoliopsida</taxon>
        <taxon>eudicotyledons</taxon>
        <taxon>Gunneridae</taxon>
        <taxon>Pentapetalae</taxon>
        <taxon>asterids</taxon>
        <taxon>lamiids</taxon>
        <taxon>Solanales</taxon>
        <taxon>Solanaceae</taxon>
        <taxon>Solanoideae</taxon>
        <taxon>Solaneae</taxon>
        <taxon>Solanum</taxon>
        <taxon>Solanum subgen. Lycopersicon</taxon>
    </lineage>
</organism>
<dbReference type="InterPro" id="IPR008271">
    <property type="entry name" value="Ser/Thr_kinase_AS"/>
</dbReference>
<reference evidence="23" key="1">
    <citation type="journal article" date="2012" name="Nature">
        <title>The tomato genome sequence provides insights into fleshy fruit evolution.</title>
        <authorList>
            <consortium name="Tomato Genome Consortium"/>
        </authorList>
    </citation>
    <scope>NUCLEOTIDE SEQUENCE [LARGE SCALE GENOMIC DNA]</scope>
    <source>
        <strain evidence="23">cv. Heinz 1706</strain>
    </source>
</reference>
<dbReference type="InterPro" id="IPR000719">
    <property type="entry name" value="Prot_kinase_dom"/>
</dbReference>
<feature type="domain" description="Gnk2-homologous" evidence="22">
    <location>
        <begin position="1255"/>
        <end position="1356"/>
    </location>
</feature>
<keyword evidence="13" id="KW-0675">Receptor</keyword>
<keyword evidence="5 19" id="KW-0812">Transmembrane</keyword>
<dbReference type="Proteomes" id="UP000004994">
    <property type="component" value="Chromosome 1"/>
</dbReference>
<feature type="domain" description="Protein kinase" evidence="21">
    <location>
        <begin position="325"/>
        <end position="612"/>
    </location>
</feature>
<dbReference type="SUPFAM" id="SSF56112">
    <property type="entry name" value="Protein kinase-like (PK-like)"/>
    <property type="match status" value="4"/>
</dbReference>
<dbReference type="GO" id="GO:0005524">
    <property type="term" value="F:ATP binding"/>
    <property type="evidence" value="ECO:0007669"/>
    <property type="project" value="UniProtKB-UniRule"/>
</dbReference>
<evidence type="ECO:0000256" key="16">
    <source>
        <dbReference type="ARBA" id="ARBA00047951"/>
    </source>
</evidence>
<keyword evidence="6 20" id="KW-0732">Signal</keyword>
<evidence type="ECO:0000313" key="23">
    <source>
        <dbReference type="EnsemblPlants" id="Solyc01g007960.3.1"/>
    </source>
</evidence>
<dbReference type="FunFam" id="3.30.430.20:FF:000005">
    <property type="entry name" value="Cysteine-rich receptor-like protein kinase 2"/>
    <property type="match status" value="2"/>
</dbReference>
<keyword evidence="9" id="KW-0418">Kinase</keyword>
<dbReference type="SMART" id="SM00220">
    <property type="entry name" value="S_TKc"/>
    <property type="match status" value="4"/>
</dbReference>
<proteinExistence type="predicted"/>
<feature type="binding site" evidence="17">
    <location>
        <position position="353"/>
    </location>
    <ligand>
        <name>ATP</name>
        <dbReference type="ChEBI" id="CHEBI:30616"/>
    </ligand>
</feature>
<keyword evidence="8 17" id="KW-0547">Nucleotide-binding</keyword>
<evidence type="ECO:0000256" key="2">
    <source>
        <dbReference type="ARBA" id="ARBA00022527"/>
    </source>
</evidence>
<dbReference type="PANTHER" id="PTHR47973">
    <property type="entry name" value="CYSTEINE-RICH RECEPTOR-LIKE PROTEIN KINASE 3"/>
    <property type="match status" value="1"/>
</dbReference>
<dbReference type="Gene3D" id="1.10.510.10">
    <property type="entry name" value="Transferase(Phosphotransferase) domain 1"/>
    <property type="match status" value="4"/>
</dbReference>
<feature type="domain" description="Gnk2-homologous" evidence="22">
    <location>
        <begin position="640"/>
        <end position="744"/>
    </location>
</feature>
<name>A0A3Q7E9L7_SOLLC</name>
<dbReference type="CDD" id="cd23509">
    <property type="entry name" value="Gnk2-like"/>
    <property type="match status" value="8"/>
</dbReference>
<dbReference type="Pfam" id="PF00069">
    <property type="entry name" value="Pkinase"/>
    <property type="match status" value="2"/>
</dbReference>
<accession>A0A3Q7E9L7</accession>
<feature type="domain" description="Gnk2-homologous" evidence="22">
    <location>
        <begin position="32"/>
        <end position="133"/>
    </location>
</feature>
<comment type="catalytic activity">
    <reaction evidence="15">
        <text>L-seryl-[protein] + ATP = O-phospho-L-seryl-[protein] + ADP + H(+)</text>
        <dbReference type="Rhea" id="RHEA:17989"/>
        <dbReference type="Rhea" id="RHEA-COMP:9863"/>
        <dbReference type="Rhea" id="RHEA-COMP:11604"/>
        <dbReference type="ChEBI" id="CHEBI:15378"/>
        <dbReference type="ChEBI" id="CHEBI:29999"/>
        <dbReference type="ChEBI" id="CHEBI:30616"/>
        <dbReference type="ChEBI" id="CHEBI:83421"/>
        <dbReference type="ChEBI" id="CHEBI:456216"/>
    </reaction>
</comment>
<dbReference type="InterPro" id="IPR001245">
    <property type="entry name" value="Ser-Thr/Tyr_kinase_cat_dom"/>
</dbReference>
<evidence type="ECO:0000256" key="6">
    <source>
        <dbReference type="ARBA" id="ARBA00022729"/>
    </source>
</evidence>
<sequence length="2446" mass="272069">MEIPAAPSFLCSLCVIVLILLLPDTSVCEPRSQTVQITCNTQLEHNTTVFVPNFVAVMETISQQMRTRGYGVAVSGTGPDTNFGLAQCYGDLSLLDCILCYAEARTVLPQCFPYNGGRIYLDGCFMRAENYTFYDQYLGPEDRHACENRTTKGTLFQQNARRAIQQAVVNAPTNNGTARAQVSVPGPSNETAYVLADCWKTLSANSCAACLQNASASMLGCLPWSEGRALYTGCFMRYSDTNFLNAISVSEGSSSGGKSVVIVVVVVSSVVVLGVGAVIGIYVWKNKQIQKKRKGANDAEKLVNILHDNSLNFKYSTLDKATGSFDEANKLGQGGFGTVYKGVLADGREIAVKRLFFNNKHRVADFYNEVNIINSVEHKNLVRLLGCSCSGPESLLVYEFLPNQSLDRFIFGKALNWEKRFDIIIGTAEGLVYLHENTKTRIIHRDIKASNILLDARYRPKIADFGLARSFQEDKSHISTAIAGTLGYMAPEYIAHGQLTEKADVYSFGILLLEIVTGRQNNRSKHVEYTDSLVSIAWEHFQRGIVEKLFDPNFMLNNNHTINVKSEVARVLHVGLLCTQEIPTLRPFMSKALKMIVKKDEELPPPSNPPFVDEKTMELHDPWEKKLLKQGDSASIANLSDMAESTSQIVQIVCGNETGANVTNYMDTTKNISQQMRTRGYGVAVTGTGLDTNYALAQCYNNFSLVDCVLCFTEAEALLPQCYPYNGRRIYLDGCFFRVDDYMFYDQYLGPEDRHLCGNRTKKGALFQQNARRAVQKAVANAPSNDGYARAEVSVHGPFNETAYVLADCWKTLNANSCAACLRNASASMLGCLPWSEGRALYTGCFMRYSDSNFLDDTSTSGGSSSRGKVVVIVIIVVISSVVVLGAAIFVVFGVWKKKQIQQKRKGANDVENFKYSALDKATGSFDEANKLGQGGFGTVYKGVLADGREIAVKRLFFNNKHRAADFYNEVNIISSVQHKNLTRLLGCSCSGPESLLVYELLPNQSLDRFIFDPIKGKALNWEKRFEIIVGTAEGMVYLHENTNTRIIHRDIKASNILLDSRLRAKIADFGLARSFQADKSHTSTAIAGTLGYMAPEYLARGQLTEKVDIYSFGVLLLEIVTGRQNNKRNNAEYTVSLVSDAWEHFQRGIVEDLFDPNLMLHNNHTINVKNEVARVLHVGLLCTQEIPTLRPSMSKALQMFIKKDEELPPPTKPPFVEEKTMETHNPREKYSIKEGASATIANLSHNTSVCEPTSQTVMILCNTQLLHNWTIYVRNFVAAMETVSQQIRKGGYGVAVSVTEPDTSYALAQCYDDLSLPDCTLCYAEARKILPRCFPHNGGRIYLDGCFVRAESYTFYDQYLGPEDMHICGNRTRKGTLFQQNARRAIQQAVVNAPTNNGYARAQVSGPSPSNATAYVLADCWKTLSASSCAACLQNASESMLGCLPWSEGRAFYTGCFMRYSDTNFLNATSTSSGSSSRGTSFRPGLLYTEDNIQRYGLLMLFRGNLNLLGAADVEKLVKTLHKNNLNFKYSTLEKATRSFEEANKLGQGGFGTVYKGVLADGKEIAVKRLFFNNKHRAADFCNEVNIISSIQHKNLTRLLGYSCSGTESLLVYELLPNQSLDRFIFDPIKGKALNWEKRFEIIIGKAEGMVYLHENTNTRIIHRDIKASNILLDSRLRAKIADFGLVRSFQEDKSHISTAVAGILGYMAPEYLARGQLTEKADVYSFGVLLLEIVTGRQNNKRNNNEYTVSLVSDVWEHYKRGMVEELFDPNLMLHNYHTINVRNEVARVLHVGLLCTQEIPTLRPSMSKALQMFIKKDEELPPPTKPPFVEEKPIETHNPQEKYSIKEGAFATIANLSHNTSVAEPRSQIVQLICENGTTVSVSNFVNTMETISEQMRTRGNGVAATGTGPNASYGLGQCYGDLSLSDCVLCFSEARTVFPQCFPSNKARIYLDGCFMRADNYNFYDQYFGPEDRHVCGNRTTKGSLFQQNVRRAIQQAVANAPSNNGYARAQVSVPGSSSMTAYVLADCWKTLSANSCAACLQNASASMLGCLPWSEGRALYTGCFIRYSDTNFLNAISTSRGSSRGANDAEKLVKILHDISLNFKYSTLDKATGSFDESNKLGQGGFGTVYKGVLADGREIAVKRLFFNNKHRAADFYNEVNIISSVEHKNLIRLLGCSCSGPESLLVYEFLPNQSLDRFIFDPMKGKDLNWEKRFKIIIGTAEGLAYLHENTKTRIIHRDIKASNILLDSKLRAKIADFGLARSFQEDKSHISTAIAGTLGYMAPEYLAHGQLTEKADVYSFGVLLMEIVTGRQNNRSINDENTESLVSIVWDYYQRGIVEELFDPSLMLHNYNTINVKNEIARVLHVGLLCTQEIQTVRPSMSKALRMILEKEEELPAPTNPPFVDENTMELHGPWEKYSLSQGDSSSIANLSHSSFYPR</sequence>
<dbReference type="InterPro" id="IPR011009">
    <property type="entry name" value="Kinase-like_dom_sf"/>
</dbReference>
<keyword evidence="4" id="KW-0808">Transferase</keyword>
<evidence type="ECO:0000256" key="17">
    <source>
        <dbReference type="PROSITE-ProRule" id="PRU10141"/>
    </source>
</evidence>
<keyword evidence="14" id="KW-0325">Glycoprotein</keyword>
<dbReference type="FunFam" id="3.30.430.20:FF:000015">
    <property type="entry name" value="Cysteine-rich receptor-like protein kinase 3"/>
    <property type="match status" value="4"/>
</dbReference>
<reference evidence="23" key="2">
    <citation type="submission" date="2019-01" db="UniProtKB">
        <authorList>
            <consortium name="EnsemblPlants"/>
        </authorList>
    </citation>
    <scope>IDENTIFICATION</scope>
    <source>
        <strain evidence="23">cv. Heinz 1706</strain>
    </source>
</reference>
<evidence type="ECO:0000259" key="22">
    <source>
        <dbReference type="PROSITE" id="PS51473"/>
    </source>
</evidence>
<evidence type="ECO:0008006" key="25">
    <source>
        <dbReference type="Google" id="ProtNLM"/>
    </source>
</evidence>
<dbReference type="InParanoid" id="A0A3Q7E9L7"/>
<dbReference type="PaxDb" id="4081-Solyc01g007960.2.1"/>